<dbReference type="Proteomes" id="UP000036681">
    <property type="component" value="Unplaced"/>
</dbReference>
<sequence length="111" mass="12245">MYLASDTAKCRNSLRVNYVAMLVPMMHLASLVKTYNHSSCFEVCSLDSRLVATMLGNLHLLHTTSEINLLLTFPYTENTSISIITASGILVKGRRDKLEIGAKQTSGVKLL</sequence>
<evidence type="ECO:0000313" key="1">
    <source>
        <dbReference type="Proteomes" id="UP000036681"/>
    </source>
</evidence>
<proteinExistence type="predicted"/>
<protein>
    <submittedName>
        <fullName evidence="2">Neurobeachin</fullName>
    </submittedName>
</protein>
<dbReference type="WBParaSite" id="ALUE_0002270201-mRNA-1">
    <property type="protein sequence ID" value="ALUE_0002270201-mRNA-1"/>
    <property type="gene ID" value="ALUE_0002270201"/>
</dbReference>
<keyword evidence="1" id="KW-1185">Reference proteome</keyword>
<dbReference type="AlphaFoldDB" id="A0A0M3IVC4"/>
<name>A0A0M3IVC4_ASCLU</name>
<evidence type="ECO:0000313" key="2">
    <source>
        <dbReference type="WBParaSite" id="ALUE_0002270201-mRNA-1"/>
    </source>
</evidence>
<reference evidence="2" key="1">
    <citation type="submission" date="2017-02" db="UniProtKB">
        <authorList>
            <consortium name="WormBaseParasite"/>
        </authorList>
    </citation>
    <scope>IDENTIFICATION</scope>
</reference>
<accession>A0A0M3IVC4</accession>
<organism evidence="1 2">
    <name type="scientific">Ascaris lumbricoides</name>
    <name type="common">Giant roundworm</name>
    <dbReference type="NCBI Taxonomy" id="6252"/>
    <lineage>
        <taxon>Eukaryota</taxon>
        <taxon>Metazoa</taxon>
        <taxon>Ecdysozoa</taxon>
        <taxon>Nematoda</taxon>
        <taxon>Chromadorea</taxon>
        <taxon>Rhabditida</taxon>
        <taxon>Spirurina</taxon>
        <taxon>Ascaridomorpha</taxon>
        <taxon>Ascaridoidea</taxon>
        <taxon>Ascarididae</taxon>
        <taxon>Ascaris</taxon>
    </lineage>
</organism>